<keyword evidence="4" id="KW-1185">Reference proteome</keyword>
<dbReference type="AlphaFoldDB" id="A0A317ZXG7"/>
<organism evidence="3 4">
    <name type="scientific">Cryobacterium arcticum</name>
    <dbReference type="NCBI Taxonomy" id="670052"/>
    <lineage>
        <taxon>Bacteria</taxon>
        <taxon>Bacillati</taxon>
        <taxon>Actinomycetota</taxon>
        <taxon>Actinomycetes</taxon>
        <taxon>Micrococcales</taxon>
        <taxon>Microbacteriaceae</taxon>
        <taxon>Cryobacterium</taxon>
    </lineage>
</organism>
<keyword evidence="1" id="KW-0597">Phosphoprotein</keyword>
<gene>
    <name evidence="3" type="ORF">CTB96_05855</name>
</gene>
<comment type="caution">
    <text evidence="3">The sequence shown here is derived from an EMBL/GenBank/DDBJ whole genome shotgun (WGS) entry which is preliminary data.</text>
</comment>
<dbReference type="SMART" id="SM00240">
    <property type="entry name" value="FHA"/>
    <property type="match status" value="1"/>
</dbReference>
<dbReference type="RefSeq" id="WP_110125997.1">
    <property type="nucleotide sequence ID" value="NZ_QHLY01000007.1"/>
</dbReference>
<dbReference type="Gene3D" id="2.60.200.20">
    <property type="match status" value="1"/>
</dbReference>
<protein>
    <recommendedName>
        <fullName evidence="2">FHA domain-containing protein</fullName>
    </recommendedName>
</protein>
<evidence type="ECO:0000313" key="3">
    <source>
        <dbReference type="EMBL" id="PXA70616.1"/>
    </source>
</evidence>
<feature type="domain" description="FHA" evidence="2">
    <location>
        <begin position="263"/>
        <end position="319"/>
    </location>
</feature>
<dbReference type="InterPro" id="IPR000253">
    <property type="entry name" value="FHA_dom"/>
</dbReference>
<dbReference type="Pfam" id="PF00498">
    <property type="entry name" value="FHA"/>
    <property type="match status" value="1"/>
</dbReference>
<dbReference type="SUPFAM" id="SSF49879">
    <property type="entry name" value="SMAD/FHA domain"/>
    <property type="match status" value="1"/>
</dbReference>
<dbReference type="EMBL" id="QHLY01000007">
    <property type="protein sequence ID" value="PXA70616.1"/>
    <property type="molecule type" value="Genomic_DNA"/>
</dbReference>
<evidence type="ECO:0000256" key="1">
    <source>
        <dbReference type="ARBA" id="ARBA00022553"/>
    </source>
</evidence>
<dbReference type="Proteomes" id="UP000246722">
    <property type="component" value="Unassembled WGS sequence"/>
</dbReference>
<dbReference type="InterPro" id="IPR008984">
    <property type="entry name" value="SMAD_FHA_dom_sf"/>
</dbReference>
<sequence length="357" mass="37310">MQLGRIGCDTAPGEIAEWSFVIGRGFLAVVPVGTGTPVIAALHALAAEPVVEIETLVALIPLGGADDVHSFAVIVPGSTVVATGTDPAPHDGIPVHAVVRGAIAVDVFSIGGSRRFTDRNIRPWLLAEFQAVTGLMIGSPLASVPRADRLGSGRLLGTGIDTGDTLYWSVAGQSTEDTVLRPRRIVDDTVMLDRQPHRTGAAEMVATAVIEPLDDPVVVAGAVSLPEPVDEFVDETVRLSAGDAGRCGFRLATGEDLTLDRVYRIGRSPRPRRIPEGETLELLTVASPSAIVSANHLEIRQDGDAVVLTDLGSTNGTLVRFALGRTQRLRSGASLTVLPGTTVDIGDGNLIEILPAG</sequence>
<proteinExistence type="predicted"/>
<name>A0A317ZXG7_9MICO</name>
<evidence type="ECO:0000259" key="2">
    <source>
        <dbReference type="PROSITE" id="PS50006"/>
    </source>
</evidence>
<dbReference type="PROSITE" id="PS50006">
    <property type="entry name" value="FHA_DOMAIN"/>
    <property type="match status" value="1"/>
</dbReference>
<dbReference type="OrthoDB" id="5485098at2"/>
<dbReference type="CDD" id="cd00060">
    <property type="entry name" value="FHA"/>
    <property type="match status" value="1"/>
</dbReference>
<accession>A0A317ZXG7</accession>
<reference evidence="3 4" key="1">
    <citation type="submission" date="2018-05" db="EMBL/GenBank/DDBJ databases">
        <title>Genetic diversity of glacier-inhabiting Cryobacterium bacteria in China and description of Cryobacterium mengkeensis sp. nov. and Arthrobacter glacialis sp. nov.</title>
        <authorList>
            <person name="Liu Q."/>
            <person name="Xin Y.-H."/>
        </authorList>
    </citation>
    <scope>NUCLEOTIDE SEQUENCE [LARGE SCALE GENOMIC DNA]</scope>
    <source>
        <strain evidence="3 4">SK-1</strain>
    </source>
</reference>
<evidence type="ECO:0000313" key="4">
    <source>
        <dbReference type="Proteomes" id="UP000246722"/>
    </source>
</evidence>